<dbReference type="EMBL" id="GBXM01080408">
    <property type="protein sequence ID" value="JAH28169.1"/>
    <property type="molecule type" value="Transcribed_RNA"/>
</dbReference>
<accession>A0A0E9RGE0</accession>
<dbReference type="EMBL" id="GBXM01061721">
    <property type="protein sequence ID" value="JAH46856.1"/>
    <property type="molecule type" value="Transcribed_RNA"/>
</dbReference>
<evidence type="ECO:0000313" key="1">
    <source>
        <dbReference type="EMBL" id="JAH28169.1"/>
    </source>
</evidence>
<proteinExistence type="predicted"/>
<name>A0A0E9RGE0_ANGAN</name>
<reference evidence="1" key="1">
    <citation type="submission" date="2014-11" db="EMBL/GenBank/DDBJ databases">
        <authorList>
            <person name="Amaro Gonzalez C."/>
        </authorList>
    </citation>
    <scope>NUCLEOTIDE SEQUENCE</scope>
</reference>
<organism evidence="1">
    <name type="scientific">Anguilla anguilla</name>
    <name type="common">European freshwater eel</name>
    <name type="synonym">Muraena anguilla</name>
    <dbReference type="NCBI Taxonomy" id="7936"/>
    <lineage>
        <taxon>Eukaryota</taxon>
        <taxon>Metazoa</taxon>
        <taxon>Chordata</taxon>
        <taxon>Craniata</taxon>
        <taxon>Vertebrata</taxon>
        <taxon>Euteleostomi</taxon>
        <taxon>Actinopterygii</taxon>
        <taxon>Neopterygii</taxon>
        <taxon>Teleostei</taxon>
        <taxon>Anguilliformes</taxon>
        <taxon>Anguillidae</taxon>
        <taxon>Anguilla</taxon>
    </lineage>
</organism>
<protein>
    <submittedName>
        <fullName evidence="1">Uncharacterized protein</fullName>
    </submittedName>
</protein>
<reference evidence="1" key="2">
    <citation type="journal article" date="2015" name="Fish Shellfish Immunol.">
        <title>Early steps in the European eel (Anguilla anguilla)-Vibrio vulnificus interaction in the gills: Role of the RtxA13 toxin.</title>
        <authorList>
            <person name="Callol A."/>
            <person name="Pajuelo D."/>
            <person name="Ebbesson L."/>
            <person name="Teles M."/>
            <person name="MacKenzie S."/>
            <person name="Amaro C."/>
        </authorList>
    </citation>
    <scope>NUCLEOTIDE SEQUENCE</scope>
</reference>
<sequence length="42" mass="4460">MSLSLPFEIKSLSHNHISVKVLLNGLFSSAASHHLTSNLTGA</sequence>
<dbReference type="AlphaFoldDB" id="A0A0E9RGE0"/>